<dbReference type="GO" id="GO:0032259">
    <property type="term" value="P:methylation"/>
    <property type="evidence" value="ECO:0007669"/>
    <property type="project" value="UniProtKB-KW"/>
</dbReference>
<dbReference type="OrthoDB" id="9781789at2"/>
<accession>A0A502FCE3</accession>
<evidence type="ECO:0000256" key="9">
    <source>
        <dbReference type="PIRSR" id="PIRSR000388-2"/>
    </source>
</evidence>
<dbReference type="InterPro" id="IPR015813">
    <property type="entry name" value="Pyrv/PenolPyrv_kinase-like_dom"/>
</dbReference>
<dbReference type="HAMAP" id="MF_00156">
    <property type="entry name" value="PanB"/>
    <property type="match status" value="1"/>
</dbReference>
<comment type="cofactor">
    <cofactor evidence="7 10">
        <name>Mg(2+)</name>
        <dbReference type="ChEBI" id="CHEBI:18420"/>
    </cofactor>
    <text evidence="7 10">Binds 1 Mg(2+) ion per subunit.</text>
</comment>
<feature type="binding site" evidence="7 9">
    <location>
        <position position="107"/>
    </location>
    <ligand>
        <name>3-methyl-2-oxobutanoate</name>
        <dbReference type="ChEBI" id="CHEBI:11851"/>
    </ligand>
</feature>
<dbReference type="AlphaFoldDB" id="A0A502FCE3"/>
<keyword evidence="7" id="KW-0963">Cytoplasm</keyword>
<dbReference type="GO" id="GO:0000287">
    <property type="term" value="F:magnesium ion binding"/>
    <property type="evidence" value="ECO:0007669"/>
    <property type="project" value="TreeGrafter"/>
</dbReference>
<evidence type="ECO:0000256" key="2">
    <source>
        <dbReference type="ARBA" id="ARBA00008676"/>
    </source>
</evidence>
<dbReference type="EC" id="2.1.2.11" evidence="7"/>
<evidence type="ECO:0000256" key="6">
    <source>
        <dbReference type="ARBA" id="ARBA00056497"/>
    </source>
</evidence>
<evidence type="ECO:0000256" key="1">
    <source>
        <dbReference type="ARBA" id="ARBA00005033"/>
    </source>
</evidence>
<dbReference type="PIRSF" id="PIRSF000388">
    <property type="entry name" value="Pantoate_hydroxy_MeTrfase"/>
    <property type="match status" value="1"/>
</dbReference>
<comment type="catalytic activity">
    <reaction evidence="7">
        <text>(6R)-5,10-methylene-5,6,7,8-tetrahydrofolate + 3-methyl-2-oxobutanoate + H2O = 2-dehydropantoate + (6S)-5,6,7,8-tetrahydrofolate</text>
        <dbReference type="Rhea" id="RHEA:11824"/>
        <dbReference type="ChEBI" id="CHEBI:11561"/>
        <dbReference type="ChEBI" id="CHEBI:11851"/>
        <dbReference type="ChEBI" id="CHEBI:15377"/>
        <dbReference type="ChEBI" id="CHEBI:15636"/>
        <dbReference type="ChEBI" id="CHEBI:57453"/>
        <dbReference type="EC" id="2.1.2.11"/>
    </reaction>
</comment>
<comment type="caution">
    <text evidence="11">The sequence shown here is derived from an EMBL/GenBank/DDBJ whole genome shotgun (WGS) entry which is preliminary data.</text>
</comment>
<dbReference type="Proteomes" id="UP000319931">
    <property type="component" value="Unassembled WGS sequence"/>
</dbReference>
<gene>
    <name evidence="7 11" type="primary">panB</name>
    <name evidence="11" type="ORF">EAH76_23005</name>
</gene>
<dbReference type="Pfam" id="PF02548">
    <property type="entry name" value="Pantoate_transf"/>
    <property type="match status" value="1"/>
</dbReference>
<proteinExistence type="inferred from homology"/>
<dbReference type="UniPathway" id="UPA00028">
    <property type="reaction ID" value="UER00003"/>
</dbReference>
<evidence type="ECO:0000256" key="4">
    <source>
        <dbReference type="ARBA" id="ARBA00022655"/>
    </source>
</evidence>
<evidence type="ECO:0000313" key="11">
    <source>
        <dbReference type="EMBL" id="TPG47042.1"/>
    </source>
</evidence>
<reference evidence="11 12" key="1">
    <citation type="journal article" date="2019" name="Environ. Microbiol.">
        <title>Species interactions and distinct microbial communities in high Arctic permafrost affected cryosols are associated with the CH4 and CO2 gas fluxes.</title>
        <authorList>
            <person name="Altshuler I."/>
            <person name="Hamel J."/>
            <person name="Turney S."/>
            <person name="Magnuson E."/>
            <person name="Levesque R."/>
            <person name="Greer C."/>
            <person name="Whyte L.G."/>
        </authorList>
    </citation>
    <scope>NUCLEOTIDE SEQUENCE [LARGE SCALE GENOMIC DNA]</scope>
    <source>
        <strain evidence="11 12">E6.1</strain>
    </source>
</reference>
<keyword evidence="4 7" id="KW-0566">Pantothenate biosynthesis</keyword>
<evidence type="ECO:0000313" key="12">
    <source>
        <dbReference type="Proteomes" id="UP000319931"/>
    </source>
</evidence>
<dbReference type="NCBIfam" id="TIGR00222">
    <property type="entry name" value="panB"/>
    <property type="match status" value="1"/>
</dbReference>
<sequence>MSTTFTIDTATSRANPTPAPMKRLTVPAIRARKVDGRGGGEPLVMLTAYTVRNAQLLDPHCDMLLVGDSLGQVIYGLPSTIPVTLEMMAAHGAAVVRGSYHSVVVIDMPFGSYEASPEKAFESAAWLLKQTGAAAVKLEGGTAMAPTVAFLSERGIPVMGHVGLTPQAVNALGGYGARGRSAAEAAKIVADAQAIAAAGAFAVVIEGVVEPIAIEITRSIACPTIGIGASAQCDGQVLVAEDMLGMFERTARFVKKFDDLSGRISAAVERYAADVRSRSFPGVEQIYAPKD</sequence>
<dbReference type="InterPro" id="IPR003700">
    <property type="entry name" value="Pantoate_hydroxy_MeTrfase"/>
</dbReference>
<feature type="binding site" evidence="7 10">
    <location>
        <position position="107"/>
    </location>
    <ligand>
        <name>Mg(2+)</name>
        <dbReference type="ChEBI" id="CHEBI:18420"/>
    </ligand>
</feature>
<dbReference type="GO" id="GO:0003864">
    <property type="term" value="F:3-methyl-2-oxobutanoate hydroxymethyltransferase activity"/>
    <property type="evidence" value="ECO:0007669"/>
    <property type="project" value="UniProtKB-UniRule"/>
</dbReference>
<comment type="similarity">
    <text evidence="2 7">Belongs to the PanB family.</text>
</comment>
<name>A0A502FCE3_9SPHN</name>
<comment type="function">
    <text evidence="6 7">Catalyzes the reversible reaction in which hydroxymethyl group from 5,10-methylenetetrahydrofolate is transferred onto alpha-ketoisovalerate to form ketopantoate.</text>
</comment>
<dbReference type="EMBL" id="RCZC01000012">
    <property type="protein sequence ID" value="TPG47042.1"/>
    <property type="molecule type" value="Genomic_DNA"/>
</dbReference>
<dbReference type="CDD" id="cd06557">
    <property type="entry name" value="KPHMT-like"/>
    <property type="match status" value="1"/>
</dbReference>
<evidence type="ECO:0000256" key="3">
    <source>
        <dbReference type="ARBA" id="ARBA00011424"/>
    </source>
</evidence>
<keyword evidence="12" id="KW-1185">Reference proteome</keyword>
<feature type="active site" description="Proton acceptor" evidence="7 8">
    <location>
        <position position="206"/>
    </location>
</feature>
<protein>
    <recommendedName>
        <fullName evidence="7">3-methyl-2-oxobutanoate hydroxymethyltransferase</fullName>
        <ecNumber evidence="7">2.1.2.11</ecNumber>
    </recommendedName>
    <alternativeName>
        <fullName evidence="7">Ketopantoate hydroxymethyltransferase</fullName>
        <shortName evidence="7">KPHMT</shortName>
    </alternativeName>
</protein>
<comment type="subcellular location">
    <subcellularLocation>
        <location evidence="7">Cytoplasm</location>
    </subcellularLocation>
</comment>
<feature type="binding site" evidence="7 10">
    <location>
        <position position="68"/>
    </location>
    <ligand>
        <name>Mg(2+)</name>
        <dbReference type="ChEBI" id="CHEBI:18420"/>
    </ligand>
</feature>
<dbReference type="GO" id="GO:0008168">
    <property type="term" value="F:methyltransferase activity"/>
    <property type="evidence" value="ECO:0007669"/>
    <property type="project" value="UniProtKB-KW"/>
</dbReference>
<comment type="subunit">
    <text evidence="3 7">Homodecamer; pentamer of dimers.</text>
</comment>
<dbReference type="PANTHER" id="PTHR20881:SF0">
    <property type="entry name" value="3-METHYL-2-OXOBUTANOATE HYDROXYMETHYLTRANSFERASE"/>
    <property type="match status" value="1"/>
</dbReference>
<keyword evidence="7 10" id="KW-0460">Magnesium</keyword>
<evidence type="ECO:0000256" key="10">
    <source>
        <dbReference type="PIRSR" id="PIRSR000388-3"/>
    </source>
</evidence>
<dbReference type="GO" id="GO:0005737">
    <property type="term" value="C:cytoplasm"/>
    <property type="evidence" value="ECO:0007669"/>
    <property type="project" value="UniProtKB-SubCell"/>
</dbReference>
<feature type="binding site" evidence="7 9">
    <location>
        <position position="137"/>
    </location>
    <ligand>
        <name>3-methyl-2-oxobutanoate</name>
        <dbReference type="ChEBI" id="CHEBI:11851"/>
    </ligand>
</feature>
<organism evidence="11 12">
    <name type="scientific">Sphingomonas glacialis</name>
    <dbReference type="NCBI Taxonomy" id="658225"/>
    <lineage>
        <taxon>Bacteria</taxon>
        <taxon>Pseudomonadati</taxon>
        <taxon>Pseudomonadota</taxon>
        <taxon>Alphaproteobacteria</taxon>
        <taxon>Sphingomonadales</taxon>
        <taxon>Sphingomonadaceae</taxon>
        <taxon>Sphingomonas</taxon>
    </lineage>
</organism>
<evidence type="ECO:0000256" key="5">
    <source>
        <dbReference type="ARBA" id="ARBA00022679"/>
    </source>
</evidence>
<keyword evidence="7 10" id="KW-0479">Metal-binding</keyword>
<keyword evidence="5 7" id="KW-0808">Transferase</keyword>
<dbReference type="Gene3D" id="3.20.20.60">
    <property type="entry name" value="Phosphoenolpyruvate-binding domains"/>
    <property type="match status" value="1"/>
</dbReference>
<feature type="binding site" evidence="7 10">
    <location>
        <position position="139"/>
    </location>
    <ligand>
        <name>Mg(2+)</name>
        <dbReference type="ChEBI" id="CHEBI:18420"/>
    </ligand>
</feature>
<dbReference type="FunFam" id="3.20.20.60:FF:000003">
    <property type="entry name" value="3-methyl-2-oxobutanoate hydroxymethyltransferase"/>
    <property type="match status" value="1"/>
</dbReference>
<evidence type="ECO:0000256" key="7">
    <source>
        <dbReference type="HAMAP-Rule" id="MF_00156"/>
    </source>
</evidence>
<dbReference type="PANTHER" id="PTHR20881">
    <property type="entry name" value="3-METHYL-2-OXOBUTANOATE HYDROXYMETHYLTRANSFERASE"/>
    <property type="match status" value="1"/>
</dbReference>
<evidence type="ECO:0000256" key="8">
    <source>
        <dbReference type="PIRSR" id="PIRSR000388-1"/>
    </source>
</evidence>
<dbReference type="SUPFAM" id="SSF51621">
    <property type="entry name" value="Phosphoenolpyruvate/pyruvate domain"/>
    <property type="match status" value="1"/>
</dbReference>
<dbReference type="NCBIfam" id="NF001452">
    <property type="entry name" value="PRK00311.1"/>
    <property type="match status" value="1"/>
</dbReference>
<keyword evidence="11" id="KW-0489">Methyltransferase</keyword>
<comment type="pathway">
    <text evidence="1 7">Cofactor biosynthesis; (R)-pantothenate biosynthesis; (R)-pantoate from 3-methyl-2-oxobutanoate: step 1/2.</text>
</comment>
<dbReference type="InterPro" id="IPR040442">
    <property type="entry name" value="Pyrv_kinase-like_dom_sf"/>
</dbReference>
<dbReference type="GO" id="GO:0015940">
    <property type="term" value="P:pantothenate biosynthetic process"/>
    <property type="evidence" value="ECO:0007669"/>
    <property type="project" value="UniProtKB-UniRule"/>
</dbReference>
<dbReference type="RefSeq" id="WP_140852609.1">
    <property type="nucleotide sequence ID" value="NZ_RCZC01000012.1"/>
</dbReference>
<feature type="binding site" evidence="7 9">
    <location>
        <begin position="68"/>
        <end position="69"/>
    </location>
    <ligand>
        <name>3-methyl-2-oxobutanoate</name>
        <dbReference type="ChEBI" id="CHEBI:11851"/>
    </ligand>
</feature>